<sequence length="806" mass="90678">MPEAPRRSAFSKKQTRPNLSRSHPPKDRLATKQPTAPNHGISTPPILSSHSGSFLDSPITLPIQLTFSQLRPIAYRIFSKKHGLNLKTSGLEALAEFIGQKFGLDWRGPAAQRFMDDVAKLWKQEDRGLFIERDQLQEIIREVLDLSQSMASLRHQSLNQPSINGHTKQSSLIQMFNNQPSKAQRIDTIPDGPDPTDTLTDTVSRPYEPSVIESIDTNIIAAKLAKQTEINWKDYYKVIPAFQQPSYEYNYKNKHFQVKRHTPSFLAPVPSRISFFVSRYHFAYDSLMRQELFHSTKFFSATTSVTQDSSQVITPVNSLLGRDGQAFVIFGLLSQGANGNYWLQDPSGKIELDIASHALPSPGSYYVPGSLVIADGIVTRNKFIVTTVGIPPCEPRSTIRENFGYIDFLGVHAPPQSSSKNNNLDKSFAPTKPIRVDVQLEKRLMMKECQHADHRVFILGCNTFLDKLKTLDSLRKLFTRLKAEITIDSLVPITFVFMGPFSSKPFQPNGSSSPYKDGMDALAQIIQEYPELFVGTNILFVPGDGDPWEATFSAGAPAIWPSRGIPPTFVNRIKRAVPTASFPSNPCRVGYLSHEILFVRDDVGARLRRNQIFFPALERRLKGQGDNLETISDDEDEEDEKLPTSHSRVSRQNGVVDDEDINDLEEDLEHIVLDAQTDKNTTKLAEQNQKIQELLKESNHLLSAPREHVDPDVAEARRVVKTLLDQGTLSPFQLSVRPVSWDYSHALRLSPLPTFMVLGDPTTPKFKVTYQECQVVNPGPLIDKGQIHWVEYTPSTRTAAERSMYI</sequence>
<keyword evidence="5" id="KW-0238">DNA-binding</keyword>
<name>A0A5E8BIF7_9ASCO</name>
<keyword evidence="4" id="KW-0235">DNA replication</keyword>
<protein>
    <recommendedName>
        <fullName evidence="3">DNA polymerase epsilon subunit B</fullName>
    </recommendedName>
    <alternativeName>
        <fullName evidence="7">DNA polymerase II subunit 2</fullName>
    </alternativeName>
</protein>
<feature type="compositionally biased region" description="Low complexity" evidence="8">
    <location>
        <begin position="187"/>
        <end position="202"/>
    </location>
</feature>
<feature type="region of interest" description="Disordered" evidence="8">
    <location>
        <begin position="183"/>
        <end position="203"/>
    </location>
</feature>
<evidence type="ECO:0000256" key="4">
    <source>
        <dbReference type="ARBA" id="ARBA00022705"/>
    </source>
</evidence>
<evidence type="ECO:0000256" key="5">
    <source>
        <dbReference type="ARBA" id="ARBA00023125"/>
    </source>
</evidence>
<comment type="similarity">
    <text evidence="2">Belongs to the DNA polymerase epsilon subunit B family.</text>
</comment>
<dbReference type="InterPro" id="IPR007185">
    <property type="entry name" value="DNA_pol_a/d/e_bsu"/>
</dbReference>
<keyword evidence="6" id="KW-0539">Nucleus</keyword>
<evidence type="ECO:0000256" key="2">
    <source>
        <dbReference type="ARBA" id="ARBA00009560"/>
    </source>
</evidence>
<evidence type="ECO:0000313" key="11">
    <source>
        <dbReference type="Proteomes" id="UP000398389"/>
    </source>
</evidence>
<evidence type="ECO:0000313" key="10">
    <source>
        <dbReference type="EMBL" id="VVT48533.1"/>
    </source>
</evidence>
<gene>
    <name evidence="10" type="ORF">SAPINGB_P001825</name>
</gene>
<proteinExistence type="inferred from homology"/>
<dbReference type="GO" id="GO:0003677">
    <property type="term" value="F:DNA binding"/>
    <property type="evidence" value="ECO:0007669"/>
    <property type="project" value="UniProtKB-KW"/>
</dbReference>
<evidence type="ECO:0000256" key="8">
    <source>
        <dbReference type="SAM" id="MobiDB-lite"/>
    </source>
</evidence>
<comment type="subcellular location">
    <subcellularLocation>
        <location evidence="1">Nucleus</location>
    </subcellularLocation>
</comment>
<dbReference type="GO" id="GO:0008622">
    <property type="term" value="C:epsilon DNA polymerase complex"/>
    <property type="evidence" value="ECO:0007669"/>
    <property type="project" value="InterPro"/>
</dbReference>
<feature type="compositionally biased region" description="Acidic residues" evidence="8">
    <location>
        <begin position="631"/>
        <end position="640"/>
    </location>
</feature>
<dbReference type="OrthoDB" id="10254730at2759"/>
<dbReference type="Proteomes" id="UP000398389">
    <property type="component" value="Unassembled WGS sequence"/>
</dbReference>
<evidence type="ECO:0000259" key="9">
    <source>
        <dbReference type="Pfam" id="PF04042"/>
    </source>
</evidence>
<feature type="region of interest" description="Disordered" evidence="8">
    <location>
        <begin position="1"/>
        <end position="47"/>
    </location>
</feature>
<feature type="domain" description="DNA polymerase alpha/delta/epsilon subunit B" evidence="9">
    <location>
        <begin position="457"/>
        <end position="766"/>
    </location>
</feature>
<dbReference type="PANTHER" id="PTHR12708:SF0">
    <property type="entry name" value="DNA POLYMERASE EPSILON SUBUNIT 2"/>
    <property type="match status" value="1"/>
</dbReference>
<dbReference type="Pfam" id="PF04042">
    <property type="entry name" value="DNA_pol_E_B"/>
    <property type="match status" value="1"/>
</dbReference>
<evidence type="ECO:0000256" key="3">
    <source>
        <dbReference type="ARBA" id="ARBA00016011"/>
    </source>
</evidence>
<dbReference type="GeneID" id="43580645"/>
<dbReference type="InterPro" id="IPR016266">
    <property type="entry name" value="POLE2"/>
</dbReference>
<dbReference type="RefSeq" id="XP_031852436.1">
    <property type="nucleotide sequence ID" value="XM_031996545.1"/>
</dbReference>
<accession>A0A5E8BIF7</accession>
<dbReference type="AlphaFoldDB" id="A0A5E8BIF7"/>
<evidence type="ECO:0000256" key="7">
    <source>
        <dbReference type="ARBA" id="ARBA00032930"/>
    </source>
</evidence>
<dbReference type="GO" id="GO:0006261">
    <property type="term" value="P:DNA-templated DNA replication"/>
    <property type="evidence" value="ECO:0007669"/>
    <property type="project" value="InterPro"/>
</dbReference>
<keyword evidence="11" id="KW-1185">Reference proteome</keyword>
<evidence type="ECO:0000256" key="1">
    <source>
        <dbReference type="ARBA" id="ARBA00004123"/>
    </source>
</evidence>
<organism evidence="10 11">
    <name type="scientific">Magnusiomyces paraingens</name>
    <dbReference type="NCBI Taxonomy" id="2606893"/>
    <lineage>
        <taxon>Eukaryota</taxon>
        <taxon>Fungi</taxon>
        <taxon>Dikarya</taxon>
        <taxon>Ascomycota</taxon>
        <taxon>Saccharomycotina</taxon>
        <taxon>Dipodascomycetes</taxon>
        <taxon>Dipodascales</taxon>
        <taxon>Dipodascaceae</taxon>
        <taxon>Magnusiomyces</taxon>
    </lineage>
</organism>
<evidence type="ECO:0000256" key="6">
    <source>
        <dbReference type="ARBA" id="ARBA00023242"/>
    </source>
</evidence>
<feature type="compositionally biased region" description="Polar residues" evidence="8">
    <location>
        <begin position="644"/>
        <end position="653"/>
    </location>
</feature>
<dbReference type="PANTHER" id="PTHR12708">
    <property type="entry name" value="DNA POLYMERASE EPSILON SUBUNIT B"/>
    <property type="match status" value="1"/>
</dbReference>
<dbReference type="GO" id="GO:0042276">
    <property type="term" value="P:error-prone translesion synthesis"/>
    <property type="evidence" value="ECO:0007669"/>
    <property type="project" value="TreeGrafter"/>
</dbReference>
<feature type="region of interest" description="Disordered" evidence="8">
    <location>
        <begin position="625"/>
        <end position="653"/>
    </location>
</feature>
<dbReference type="EMBL" id="CABVLU010000002">
    <property type="protein sequence ID" value="VVT48533.1"/>
    <property type="molecule type" value="Genomic_DNA"/>
</dbReference>
<reference evidence="10 11" key="1">
    <citation type="submission" date="2019-09" db="EMBL/GenBank/DDBJ databases">
        <authorList>
            <person name="Brejova B."/>
        </authorList>
    </citation>
    <scope>NUCLEOTIDE SEQUENCE [LARGE SCALE GENOMIC DNA]</scope>
</reference>